<dbReference type="Gene3D" id="2.40.50.140">
    <property type="entry name" value="Nucleic acid-binding proteins"/>
    <property type="match status" value="1"/>
</dbReference>
<dbReference type="SUPFAM" id="SSF50249">
    <property type="entry name" value="Nucleic acid-binding proteins"/>
    <property type="match status" value="1"/>
</dbReference>
<evidence type="ECO:0000256" key="4">
    <source>
        <dbReference type="ARBA" id="ARBA00023172"/>
    </source>
</evidence>
<dbReference type="Pfam" id="PF11967">
    <property type="entry name" value="RecO_N"/>
    <property type="match status" value="1"/>
</dbReference>
<sequence>MLFKVQGIVLKAINFNDWDKILTIYTKQHGKIQAIAKGVRRPKSKNISATQVFSLSEFILYKGKNLYNLNQSETIKSYYPLRDNLEKLSYASYILELTNAGLIEEETNIKIFELLLKTLDIIVEEEKYDQITRAFELKFISYLGYRPHLINCVNCHKDLENNIRFSLINSGALCNECKSIDRYSKKLDIQTLNIMKFLLFTPYEEILNIDINKNILKNIGEIMLSFISKNLDKTNFKSLNFINSLNI</sequence>
<gene>
    <name evidence="7 9" type="primary">recO</name>
    <name evidence="9" type="ORF">D3Z33_09090</name>
</gene>
<organism evidence="9 10">
    <name type="scientific">Senegalia massiliensis</name>
    <dbReference type="NCBI Taxonomy" id="1720316"/>
    <lineage>
        <taxon>Bacteria</taxon>
        <taxon>Bacillati</taxon>
        <taxon>Bacillota</taxon>
        <taxon>Clostridia</taxon>
        <taxon>Eubacteriales</taxon>
        <taxon>Clostridiaceae</taxon>
        <taxon>Senegalia</taxon>
    </lineage>
</organism>
<protein>
    <recommendedName>
        <fullName evidence="2 7">DNA repair protein RecO</fullName>
    </recommendedName>
    <alternativeName>
        <fullName evidence="6 7">Recombination protein O</fullName>
    </alternativeName>
</protein>
<dbReference type="InterPro" id="IPR022572">
    <property type="entry name" value="DNA_rep/recomb_RecO_N"/>
</dbReference>
<evidence type="ECO:0000313" key="9">
    <source>
        <dbReference type="EMBL" id="NBI07006.1"/>
    </source>
</evidence>
<dbReference type="Proteomes" id="UP000467132">
    <property type="component" value="Unassembled WGS sequence"/>
</dbReference>
<keyword evidence="5 7" id="KW-0234">DNA repair</keyword>
<proteinExistence type="inferred from homology"/>
<evidence type="ECO:0000256" key="6">
    <source>
        <dbReference type="ARBA" id="ARBA00033409"/>
    </source>
</evidence>
<dbReference type="InterPro" id="IPR003717">
    <property type="entry name" value="RecO"/>
</dbReference>
<dbReference type="RefSeq" id="WP_160197471.1">
    <property type="nucleotide sequence ID" value="NZ_QXXA01000009.1"/>
</dbReference>
<feature type="domain" description="DNA replication/recombination mediator RecO N-terminal" evidence="8">
    <location>
        <begin position="1"/>
        <end position="78"/>
    </location>
</feature>
<evidence type="ECO:0000256" key="5">
    <source>
        <dbReference type="ARBA" id="ARBA00023204"/>
    </source>
</evidence>
<evidence type="ECO:0000256" key="7">
    <source>
        <dbReference type="HAMAP-Rule" id="MF_00201"/>
    </source>
</evidence>
<dbReference type="Gene3D" id="1.20.1440.120">
    <property type="entry name" value="Recombination protein O, C-terminal domain"/>
    <property type="match status" value="1"/>
</dbReference>
<keyword evidence="10" id="KW-1185">Reference proteome</keyword>
<evidence type="ECO:0000313" key="10">
    <source>
        <dbReference type="Proteomes" id="UP000467132"/>
    </source>
</evidence>
<keyword evidence="3 7" id="KW-0227">DNA damage</keyword>
<dbReference type="NCBIfam" id="TIGR00613">
    <property type="entry name" value="reco"/>
    <property type="match status" value="1"/>
</dbReference>
<dbReference type="HAMAP" id="MF_00201">
    <property type="entry name" value="RecO"/>
    <property type="match status" value="1"/>
</dbReference>
<comment type="caution">
    <text evidence="9">The sequence shown here is derived from an EMBL/GenBank/DDBJ whole genome shotgun (WGS) entry which is preliminary data.</text>
</comment>
<dbReference type="AlphaFoldDB" id="A0A845QZT0"/>
<dbReference type="PANTHER" id="PTHR33991:SF1">
    <property type="entry name" value="DNA REPAIR PROTEIN RECO"/>
    <property type="match status" value="1"/>
</dbReference>
<dbReference type="OrthoDB" id="9797083at2"/>
<comment type="function">
    <text evidence="7">Involved in DNA repair and RecF pathway recombination.</text>
</comment>
<evidence type="ECO:0000256" key="3">
    <source>
        <dbReference type="ARBA" id="ARBA00022763"/>
    </source>
</evidence>
<dbReference type="Pfam" id="PF02565">
    <property type="entry name" value="RecO_C"/>
    <property type="match status" value="1"/>
</dbReference>
<dbReference type="EMBL" id="QXXA01000009">
    <property type="protein sequence ID" value="NBI07006.1"/>
    <property type="molecule type" value="Genomic_DNA"/>
</dbReference>
<reference evidence="9 10" key="1">
    <citation type="submission" date="2018-08" db="EMBL/GenBank/DDBJ databases">
        <title>Murine metabolic-syndrome-specific gut microbial biobank.</title>
        <authorList>
            <person name="Liu C."/>
        </authorList>
    </citation>
    <scope>NUCLEOTIDE SEQUENCE [LARGE SCALE GENOMIC DNA]</scope>
    <source>
        <strain evidence="9 10">583</strain>
    </source>
</reference>
<dbReference type="InterPro" id="IPR037278">
    <property type="entry name" value="ARFGAP/RecO"/>
</dbReference>
<comment type="similarity">
    <text evidence="1 7">Belongs to the RecO family.</text>
</comment>
<keyword evidence="4 7" id="KW-0233">DNA recombination</keyword>
<evidence type="ECO:0000259" key="8">
    <source>
        <dbReference type="Pfam" id="PF11967"/>
    </source>
</evidence>
<dbReference type="SUPFAM" id="SSF57863">
    <property type="entry name" value="ArfGap/RecO-like zinc finger"/>
    <property type="match status" value="1"/>
</dbReference>
<dbReference type="InterPro" id="IPR042242">
    <property type="entry name" value="RecO_C"/>
</dbReference>
<dbReference type="GO" id="GO:0043590">
    <property type="term" value="C:bacterial nucleoid"/>
    <property type="evidence" value="ECO:0007669"/>
    <property type="project" value="TreeGrafter"/>
</dbReference>
<evidence type="ECO:0000256" key="2">
    <source>
        <dbReference type="ARBA" id="ARBA00021310"/>
    </source>
</evidence>
<accession>A0A845QZT0</accession>
<dbReference type="GO" id="GO:0006302">
    <property type="term" value="P:double-strand break repair"/>
    <property type="evidence" value="ECO:0007669"/>
    <property type="project" value="TreeGrafter"/>
</dbReference>
<evidence type="ECO:0000256" key="1">
    <source>
        <dbReference type="ARBA" id="ARBA00007452"/>
    </source>
</evidence>
<dbReference type="GO" id="GO:0006310">
    <property type="term" value="P:DNA recombination"/>
    <property type="evidence" value="ECO:0007669"/>
    <property type="project" value="UniProtKB-UniRule"/>
</dbReference>
<dbReference type="InterPro" id="IPR012340">
    <property type="entry name" value="NA-bd_OB-fold"/>
</dbReference>
<dbReference type="PANTHER" id="PTHR33991">
    <property type="entry name" value="DNA REPAIR PROTEIN RECO"/>
    <property type="match status" value="1"/>
</dbReference>
<name>A0A845QZT0_9CLOT</name>